<evidence type="ECO:0000313" key="2">
    <source>
        <dbReference type="EMBL" id="QDF65092.1"/>
    </source>
</evidence>
<evidence type="ECO:0000313" key="3">
    <source>
        <dbReference type="Proteomes" id="UP000305457"/>
    </source>
</evidence>
<reference evidence="1 3" key="2">
    <citation type="submission" date="2019-06" db="EMBL/GenBank/DDBJ databases">
        <title>Mycoplasma sp. 2F1A isolated from ostrich.</title>
        <authorList>
            <person name="Spergser J."/>
        </authorList>
    </citation>
    <scope>NUCLEOTIDE SEQUENCE [LARGE SCALE GENOMIC DNA]</scope>
    <source>
        <strain evidence="1 3">2F1A</strain>
    </source>
</reference>
<dbReference type="NCBIfam" id="NF045770">
    <property type="entry name" value="MPN403_MG284_C"/>
    <property type="match status" value="1"/>
</dbReference>
<protein>
    <submittedName>
        <fullName evidence="2">Uncharacterized protein</fullName>
    </submittedName>
</protein>
<dbReference type="OrthoDB" id="401392at2"/>
<dbReference type="AlphaFoldDB" id="A0A4Y6I6S8"/>
<proteinExistence type="predicted"/>
<sequence>MQKQNFIPNITIDYANFQINPELHSSETQEIEAYLKKYKKTPNEIIQKHQNKLAEDIFKLYDLQLMFLKRKIHQLELLVKNKKANSGLKRELDSCKRKLAGEDSLMEKVLDLMGLQHSWLMRKIYLDPSSKQDKFWYTQYFSKTTFYKKKRMAVQEFSKIFLDLV</sequence>
<dbReference type="KEGG" id="mnh:FG904_02240"/>
<reference evidence="2 4" key="1">
    <citation type="submission" date="2019-06" db="EMBL/GenBank/DDBJ databases">
        <title>Mycoplasma nasistruthionis sp. nov. str Ms03.</title>
        <authorList>
            <person name="Botes A."/>
        </authorList>
    </citation>
    <scope>NUCLEOTIDE SEQUENCE [LARGE SCALE GENOMIC DNA]</scope>
    <source>
        <strain evidence="2 4">Ms03</strain>
    </source>
</reference>
<dbReference type="Proteomes" id="UP000305457">
    <property type="component" value="Chromosome"/>
</dbReference>
<dbReference type="RefSeq" id="WP_139592295.1">
    <property type="nucleotide sequence ID" value="NZ_CP040825.1"/>
</dbReference>
<name>A0A4Y6I6S8_9MOLU</name>
<dbReference type="Proteomes" id="UP000315201">
    <property type="component" value="Chromosome"/>
</dbReference>
<evidence type="ECO:0000313" key="1">
    <source>
        <dbReference type="EMBL" id="QCZ36813.1"/>
    </source>
</evidence>
<accession>A0A4Y6I6S8</accession>
<dbReference type="EMBL" id="CP040825">
    <property type="protein sequence ID" value="QCZ36813.1"/>
    <property type="molecule type" value="Genomic_DNA"/>
</dbReference>
<accession>A0A5B7XY27</accession>
<keyword evidence="4" id="KW-1185">Reference proteome</keyword>
<evidence type="ECO:0000313" key="4">
    <source>
        <dbReference type="Proteomes" id="UP000315201"/>
    </source>
</evidence>
<dbReference type="InterPro" id="IPR058231">
    <property type="entry name" value="MG284-like_C"/>
</dbReference>
<organism evidence="2 4">
    <name type="scientific">Mycoplasma nasistruthionis</name>
    <dbReference type="NCBI Taxonomy" id="353852"/>
    <lineage>
        <taxon>Bacteria</taxon>
        <taxon>Bacillati</taxon>
        <taxon>Mycoplasmatota</taxon>
        <taxon>Mollicutes</taxon>
        <taxon>Mycoplasmataceae</taxon>
        <taxon>Mycoplasma</taxon>
    </lineage>
</organism>
<gene>
    <name evidence="1" type="ORF">FG904_02240</name>
    <name evidence="2" type="ORF">FIV53_02210</name>
</gene>
<dbReference type="EMBL" id="CP041147">
    <property type="protein sequence ID" value="QDF65092.1"/>
    <property type="molecule type" value="Genomic_DNA"/>
</dbReference>